<evidence type="ECO:0000313" key="13">
    <source>
        <dbReference type="EMBL" id="MCQ8185693.1"/>
    </source>
</evidence>
<dbReference type="AlphaFoldDB" id="A0A9X2L9P5"/>
<name>A0A9X2L9P5_9PROT</name>
<evidence type="ECO:0000256" key="4">
    <source>
        <dbReference type="ARBA" id="ARBA00020771"/>
    </source>
</evidence>
<gene>
    <name evidence="13" type="primary">hemB</name>
    <name evidence="13" type="ORF">NOG11_09830</name>
</gene>
<keyword evidence="10" id="KW-0460">Magnesium</keyword>
<dbReference type="GO" id="GO:0005829">
    <property type="term" value="C:cytosol"/>
    <property type="evidence" value="ECO:0007669"/>
    <property type="project" value="TreeGrafter"/>
</dbReference>
<dbReference type="Pfam" id="PF00490">
    <property type="entry name" value="ALAD"/>
    <property type="match status" value="1"/>
</dbReference>
<feature type="active site" description="Schiff-base intermediate with substrate" evidence="9">
    <location>
        <position position="256"/>
    </location>
</feature>
<keyword evidence="7 11" id="KW-0627">Porphyrin biosynthesis</keyword>
<keyword evidence="10" id="KW-0479">Metal-binding</keyword>
<evidence type="ECO:0000256" key="2">
    <source>
        <dbReference type="ARBA" id="ARBA00008055"/>
    </source>
</evidence>
<comment type="catalytic activity">
    <reaction evidence="8 11">
        <text>2 5-aminolevulinate = porphobilinogen + 2 H2O + H(+)</text>
        <dbReference type="Rhea" id="RHEA:24064"/>
        <dbReference type="ChEBI" id="CHEBI:15377"/>
        <dbReference type="ChEBI" id="CHEBI:15378"/>
        <dbReference type="ChEBI" id="CHEBI:58126"/>
        <dbReference type="ChEBI" id="CHEBI:356416"/>
        <dbReference type="EC" id="4.2.1.24"/>
    </reaction>
</comment>
<keyword evidence="5" id="KW-0350">Heme biosynthesis</keyword>
<dbReference type="EMBL" id="JANIBC010000007">
    <property type="protein sequence ID" value="MCQ8185693.1"/>
    <property type="molecule type" value="Genomic_DNA"/>
</dbReference>
<evidence type="ECO:0000256" key="3">
    <source>
        <dbReference type="ARBA" id="ARBA00012053"/>
    </source>
</evidence>
<evidence type="ECO:0000313" key="14">
    <source>
        <dbReference type="Proteomes" id="UP001142610"/>
    </source>
</evidence>
<evidence type="ECO:0000256" key="11">
    <source>
        <dbReference type="RuleBase" id="RU000515"/>
    </source>
</evidence>
<accession>A0A9X2L9P5</accession>
<dbReference type="GO" id="GO:0008270">
    <property type="term" value="F:zinc ion binding"/>
    <property type="evidence" value="ECO:0007669"/>
    <property type="project" value="TreeGrafter"/>
</dbReference>
<evidence type="ECO:0000256" key="9">
    <source>
        <dbReference type="PIRSR" id="PIRSR001415-1"/>
    </source>
</evidence>
<dbReference type="PRINTS" id="PR00144">
    <property type="entry name" value="DALDHYDRTASE"/>
</dbReference>
<comment type="caution">
    <text evidence="13">The sequence shown here is derived from an EMBL/GenBank/DDBJ whole genome shotgun (WGS) entry which is preliminary data.</text>
</comment>
<dbReference type="SUPFAM" id="SSF51569">
    <property type="entry name" value="Aldolase"/>
    <property type="match status" value="1"/>
</dbReference>
<dbReference type="GO" id="GO:0004655">
    <property type="term" value="F:porphobilinogen synthase activity"/>
    <property type="evidence" value="ECO:0007669"/>
    <property type="project" value="UniProtKB-EC"/>
</dbReference>
<dbReference type="Gene3D" id="3.20.20.70">
    <property type="entry name" value="Aldolase class I"/>
    <property type="match status" value="1"/>
</dbReference>
<keyword evidence="14" id="KW-1185">Reference proteome</keyword>
<protein>
    <recommendedName>
        <fullName evidence="4 11">Delta-aminolevulinic acid dehydratase</fullName>
        <ecNumber evidence="3 11">4.2.1.24</ecNumber>
    </recommendedName>
</protein>
<organism evidence="13 14">
    <name type="scientific">Parvularcula maris</name>
    <dbReference type="NCBI Taxonomy" id="2965077"/>
    <lineage>
        <taxon>Bacteria</taxon>
        <taxon>Pseudomonadati</taxon>
        <taxon>Pseudomonadota</taxon>
        <taxon>Alphaproteobacteria</taxon>
        <taxon>Parvularculales</taxon>
        <taxon>Parvularculaceae</taxon>
        <taxon>Parvularcula</taxon>
    </lineage>
</organism>
<evidence type="ECO:0000256" key="5">
    <source>
        <dbReference type="ARBA" id="ARBA00023133"/>
    </source>
</evidence>
<evidence type="ECO:0000256" key="12">
    <source>
        <dbReference type="RuleBase" id="RU004161"/>
    </source>
</evidence>
<reference evidence="13" key="1">
    <citation type="submission" date="2022-07" db="EMBL/GenBank/DDBJ databases">
        <title>Parvularcula maris sp. nov., an algicidal bacterium isolated from seawater.</title>
        <authorList>
            <person name="Li F."/>
        </authorList>
    </citation>
    <scope>NUCLEOTIDE SEQUENCE</scope>
    <source>
        <strain evidence="13">BGMRC 0090</strain>
    </source>
</reference>
<evidence type="ECO:0000256" key="7">
    <source>
        <dbReference type="ARBA" id="ARBA00023244"/>
    </source>
</evidence>
<sequence length="330" mass="35582">MTKFYASYPEGRPRRLRRTAGMRALVRETSLEPRHLIQAVILREEADPSEVKALDGVKRMTPAEAAEAAVRARDLGLGGLALFPYTKTSDRDASGSLAFDEGNLMGRAAQAIKEAAPEMVIIGDVALDPYTDHGHDGLMGEDGTILNDPTIEALCRQALALARCGFDMVAPSDMMDGRVGRIRKALDGEAFEDTGILSYAVKYASVFYGPYRDAVGSRGALKGDKRTYQMDPANALEGLKEAALDISEGADMVMVKPGLPYLDMITRVKDKFGAPTVAFQVSGEYAMLKEASKAGAFDFQSAMMEALICFRRAGADAVITYAAEEMAGLL</sequence>
<dbReference type="PANTHER" id="PTHR11458">
    <property type="entry name" value="DELTA-AMINOLEVULINIC ACID DEHYDRATASE"/>
    <property type="match status" value="1"/>
</dbReference>
<dbReference type="EC" id="4.2.1.24" evidence="3 11"/>
<feature type="active site" description="Schiff-base intermediate with substrate" evidence="9">
    <location>
        <position position="202"/>
    </location>
</feature>
<dbReference type="InterPro" id="IPR001731">
    <property type="entry name" value="ALAD"/>
</dbReference>
<dbReference type="FunFam" id="3.20.20.70:FF:000019">
    <property type="entry name" value="Delta-aminolevulinic acid dehydratase"/>
    <property type="match status" value="1"/>
</dbReference>
<dbReference type="PANTHER" id="PTHR11458:SF0">
    <property type="entry name" value="DELTA-AMINOLEVULINIC ACID DEHYDRATASE"/>
    <property type="match status" value="1"/>
</dbReference>
<dbReference type="GO" id="GO:0006783">
    <property type="term" value="P:heme biosynthetic process"/>
    <property type="evidence" value="ECO:0007669"/>
    <property type="project" value="UniProtKB-KW"/>
</dbReference>
<feature type="binding site" evidence="10">
    <location>
        <position position="241"/>
    </location>
    <ligand>
        <name>Mg(2+)</name>
        <dbReference type="ChEBI" id="CHEBI:18420"/>
    </ligand>
</feature>
<dbReference type="PROSITE" id="PS00169">
    <property type="entry name" value="D_ALA_DEHYDRATASE"/>
    <property type="match status" value="1"/>
</dbReference>
<evidence type="ECO:0000256" key="1">
    <source>
        <dbReference type="ARBA" id="ARBA00004694"/>
    </source>
</evidence>
<dbReference type="Proteomes" id="UP001142610">
    <property type="component" value="Unassembled WGS sequence"/>
</dbReference>
<comment type="similarity">
    <text evidence="2 12">Belongs to the ALAD family.</text>
</comment>
<evidence type="ECO:0000256" key="10">
    <source>
        <dbReference type="PIRSR" id="PIRSR001415-5"/>
    </source>
</evidence>
<dbReference type="NCBIfam" id="NF006762">
    <property type="entry name" value="PRK09283.1"/>
    <property type="match status" value="1"/>
</dbReference>
<proteinExistence type="inferred from homology"/>
<comment type="subunit">
    <text evidence="11">Homooctamer.</text>
</comment>
<dbReference type="SMART" id="SM01004">
    <property type="entry name" value="ALAD"/>
    <property type="match status" value="1"/>
</dbReference>
<dbReference type="InterPro" id="IPR030656">
    <property type="entry name" value="ALAD_AS"/>
</dbReference>
<dbReference type="RefSeq" id="WP_256619582.1">
    <property type="nucleotide sequence ID" value="NZ_JANIBC010000007.1"/>
</dbReference>
<comment type="pathway">
    <text evidence="1">Porphyrin-containing compound metabolism; protoporphyrin-IX biosynthesis; coproporphyrinogen-III from 5-aminolevulinate: step 1/4.</text>
</comment>
<dbReference type="PIRSF" id="PIRSF001415">
    <property type="entry name" value="Porphbilin_synth"/>
    <property type="match status" value="1"/>
</dbReference>
<keyword evidence="6 11" id="KW-0456">Lyase</keyword>
<evidence type="ECO:0000256" key="8">
    <source>
        <dbReference type="ARBA" id="ARBA00047651"/>
    </source>
</evidence>
<dbReference type="InterPro" id="IPR013785">
    <property type="entry name" value="Aldolase_TIM"/>
</dbReference>
<evidence type="ECO:0000256" key="6">
    <source>
        <dbReference type="ARBA" id="ARBA00023239"/>
    </source>
</evidence>